<dbReference type="AlphaFoldDB" id="A0A2P5HQ09"/>
<dbReference type="Proteomes" id="UP000094444">
    <property type="component" value="Unassembled WGS sequence"/>
</dbReference>
<feature type="domain" description="Nucleoporin nup120-like HEAT repeat" evidence="6">
    <location>
        <begin position="838"/>
        <end position="1005"/>
    </location>
</feature>
<comment type="subcellular location">
    <subcellularLocation>
        <location evidence="1">Nucleus</location>
    </subcellularLocation>
</comment>
<evidence type="ECO:0000259" key="5">
    <source>
        <dbReference type="Pfam" id="PF21486"/>
    </source>
</evidence>
<evidence type="ECO:0000259" key="6">
    <source>
        <dbReference type="Pfam" id="PF23300"/>
    </source>
</evidence>
<evidence type="ECO:0000259" key="4">
    <source>
        <dbReference type="Pfam" id="PF11715"/>
    </source>
</evidence>
<dbReference type="InterPro" id="IPR048884">
    <property type="entry name" value="Nup120_helical"/>
</dbReference>
<organism evidence="7 8">
    <name type="scientific">Diaporthe helianthi</name>
    <dbReference type="NCBI Taxonomy" id="158607"/>
    <lineage>
        <taxon>Eukaryota</taxon>
        <taxon>Fungi</taxon>
        <taxon>Dikarya</taxon>
        <taxon>Ascomycota</taxon>
        <taxon>Pezizomycotina</taxon>
        <taxon>Sordariomycetes</taxon>
        <taxon>Sordariomycetidae</taxon>
        <taxon>Diaporthales</taxon>
        <taxon>Diaporthaceae</taxon>
        <taxon>Diaporthe</taxon>
    </lineage>
</organism>
<protein>
    <recommendedName>
        <fullName evidence="9">DNA repair protein rad51</fullName>
    </recommendedName>
</protein>
<dbReference type="Pfam" id="PF23300">
    <property type="entry name" value="HEAT_Nup120"/>
    <property type="match status" value="1"/>
</dbReference>
<dbReference type="OrthoDB" id="67716at2759"/>
<dbReference type="STRING" id="158607.A0A2P5HQ09"/>
<keyword evidence="2" id="KW-0813">Transport</keyword>
<dbReference type="PANTHER" id="PTHR21286:SF0">
    <property type="entry name" value="NUCLEAR PORE COMPLEX PROTEIN NUP160"/>
    <property type="match status" value="1"/>
</dbReference>
<dbReference type="InterPro" id="IPR021717">
    <property type="entry name" value="Nucleoporin_Nup160"/>
</dbReference>
<dbReference type="Pfam" id="PF11715">
    <property type="entry name" value="Beta-prop_Nup120_160"/>
    <property type="match status" value="1"/>
</dbReference>
<dbReference type="GO" id="GO:0005643">
    <property type="term" value="C:nuclear pore"/>
    <property type="evidence" value="ECO:0007669"/>
    <property type="project" value="TreeGrafter"/>
</dbReference>
<dbReference type="PANTHER" id="PTHR21286">
    <property type="entry name" value="NUCLEAR PORE COMPLEX PROTEIN NUP160"/>
    <property type="match status" value="1"/>
</dbReference>
<comment type="caution">
    <text evidence="7">The sequence shown here is derived from an EMBL/GenBank/DDBJ whole genome shotgun (WGS) entry which is preliminary data.</text>
</comment>
<proteinExistence type="predicted"/>
<dbReference type="InterPro" id="IPR056548">
    <property type="entry name" value="HEAT_Nup120"/>
</dbReference>
<keyword evidence="3" id="KW-0539">Nucleus</keyword>
<evidence type="ECO:0000313" key="7">
    <source>
        <dbReference type="EMBL" id="POS72311.1"/>
    </source>
</evidence>
<evidence type="ECO:0000256" key="1">
    <source>
        <dbReference type="ARBA" id="ARBA00004123"/>
    </source>
</evidence>
<evidence type="ECO:0000313" key="8">
    <source>
        <dbReference type="Proteomes" id="UP000094444"/>
    </source>
</evidence>
<keyword evidence="8" id="KW-1185">Reference proteome</keyword>
<evidence type="ECO:0008006" key="9">
    <source>
        <dbReference type="Google" id="ProtNLM"/>
    </source>
</evidence>
<sequence length="1188" mass="132662">MEPEPPILFKETRVSLEPASNASIVHIRLPAPTRSRDRRPLGLDRYGEEERAYRSRTLATAASIYHRKHHASPRSFLWRVLEDGTVLSLRAADVSKQQSAPDANLILHLRFPNPVRPSCIALADAPEHDALTIFALDHTNHLFTIVLRPDHFRKRSATENGIGDACKTHLAGTFSFKHPHRLAAVSAHQVVVTFHDGGLIRFDRDRAHNVNGQPWKETNFSAQGWATSFRSLLPLPFQGGHTIKHGKANMELSAATSVVTDTLGMDYAQFLFSVCLDHRLRIWNVRSGAILYIADILGVERNPQEIGKWIIDPGCNNLVRIVGQAEGRRTLVTYSPVANEFKFWKVETQDDTTIFVHDMFPDQQLSPPGLSSGDVWTLADFGVAQPTGQAFHLWILTKNNLTYRVQKLEFRASDSEDVWRTGWMSVYVDNEQPTAESSNLGDPTDATEKWLQTLFYPGRFSKATLEAALAMYERGLGSKEAASRNGKGLVEAVCSVLGSAATLDRLASGEMDFDQFRSHSQVSWRRFYRLVLELDKQRGEALSLALDHNSGLAWVLCADLVAAVHPCSTLDQIYHKSPGSTDIDNENVAALVSAGLDLVDDFSDSIMQQAEAALRLELFEESADADMERIQRFFDESASWRGISEEDAAQVVESLGSDFRIVTQELYRQLIDLFATNEETRSRDVRHPLTEFGRKVVVKSVQETAGLQWQVLLSQLLLLVHMEYEYDEDHEESALHSRLDVGYVYRQLIEALKHLEFLRWLVKTEISVPALKPERPNGSPTTTKRPDDARTITVFEVIISHLLGLVDVDGEPLASSLTDVVIDICAPDSGIELSPELIQCSLLKADRPDLALELTRFCGQDPFPVYIQGRVFLSLKDYTSAALHFTKAAVGMSVPMKHTERHTGGLLDDTEKNLLNSGLANYYSHIVALYDRHKAFSYVIDFARLSLQFAQAPDAKATRAEMLSRLFNASTSISRFEMAHATLLSMPDRALKSSCLKKLVERMCETGQTLELTALPFSGMQEEVDSILQQKCRSTTDVIRGTPYHQILYAWRITHNDYRGASAVLHDRLQKLRQAGEGDSLGGGGDVLDTVVTRQFLLLINALSCVDPKQAWITVEEAPSANGVAQEEGANHTAAAATKPRRKVVTLADLRRQYQAELDRIAAIQNNQFGFTPDVGEDDVMVIDQRAD</sequence>
<dbReference type="EMBL" id="MAVT02001028">
    <property type="protein sequence ID" value="POS72311.1"/>
    <property type="molecule type" value="Genomic_DNA"/>
</dbReference>
<evidence type="ECO:0000256" key="3">
    <source>
        <dbReference type="ARBA" id="ARBA00023242"/>
    </source>
</evidence>
<dbReference type="InterPro" id="IPR059141">
    <property type="entry name" value="Beta-prop_Nup120_160"/>
</dbReference>
<gene>
    <name evidence="7" type="ORF">DHEL01_v209291</name>
</gene>
<evidence type="ECO:0000256" key="2">
    <source>
        <dbReference type="ARBA" id="ARBA00022448"/>
    </source>
</evidence>
<dbReference type="GO" id="GO:0017056">
    <property type="term" value="F:structural constituent of nuclear pore"/>
    <property type="evidence" value="ECO:0007669"/>
    <property type="project" value="TreeGrafter"/>
</dbReference>
<accession>A0A2P5HQ09</accession>
<feature type="domain" description="Nucleoporin Nup120/160 beta-propeller" evidence="4">
    <location>
        <begin position="74"/>
        <end position="571"/>
    </location>
</feature>
<feature type="domain" description="Nucleoporin Nup120 helical" evidence="5">
    <location>
        <begin position="614"/>
        <end position="748"/>
    </location>
</feature>
<reference evidence="7" key="1">
    <citation type="submission" date="2017-09" db="EMBL/GenBank/DDBJ databases">
        <title>Polyketide synthases of a Diaporthe helianthi virulent isolate.</title>
        <authorList>
            <person name="Baroncelli R."/>
        </authorList>
    </citation>
    <scope>NUCLEOTIDE SEQUENCE [LARGE SCALE GENOMIC DNA]</scope>
    <source>
        <strain evidence="7">7/96</strain>
    </source>
</reference>
<name>A0A2P5HQ09_DIAHE</name>
<dbReference type="InParanoid" id="A0A2P5HQ09"/>
<dbReference type="Pfam" id="PF21486">
    <property type="entry name" value="NUP120_helical"/>
    <property type="match status" value="1"/>
</dbReference>